<sequence>MLQKEADSDPLCCQMQETPMRRCCHPPASTSLLPTLMSPGLPRGQTPMSPIALRERTPMGSWPPEDETPTMTLTSRLCRGMLGLSIHAQTPRIAAPAARPVGTDHPFHYTNRVRPTPQTANPVPARSYTLK</sequence>
<evidence type="ECO:0000256" key="1">
    <source>
        <dbReference type="SAM" id="MobiDB-lite"/>
    </source>
</evidence>
<keyword evidence="3" id="KW-1185">Reference proteome</keyword>
<evidence type="ECO:0000313" key="3">
    <source>
        <dbReference type="Proteomes" id="UP001219355"/>
    </source>
</evidence>
<feature type="region of interest" description="Disordered" evidence="1">
    <location>
        <begin position="95"/>
        <end position="131"/>
    </location>
</feature>
<dbReference type="EMBL" id="CP120628">
    <property type="protein sequence ID" value="WEW59100.1"/>
    <property type="molecule type" value="Genomic_DNA"/>
</dbReference>
<gene>
    <name evidence="2" type="ORF">PRK78_004569</name>
</gene>
<organism evidence="2 3">
    <name type="scientific">Emydomyces testavorans</name>
    <dbReference type="NCBI Taxonomy" id="2070801"/>
    <lineage>
        <taxon>Eukaryota</taxon>
        <taxon>Fungi</taxon>
        <taxon>Dikarya</taxon>
        <taxon>Ascomycota</taxon>
        <taxon>Pezizomycotina</taxon>
        <taxon>Eurotiomycetes</taxon>
        <taxon>Eurotiomycetidae</taxon>
        <taxon>Onygenales</taxon>
        <taxon>Nannizziopsiaceae</taxon>
        <taxon>Emydomyces</taxon>
    </lineage>
</organism>
<dbReference type="Proteomes" id="UP001219355">
    <property type="component" value="Chromosome 2"/>
</dbReference>
<evidence type="ECO:0000313" key="2">
    <source>
        <dbReference type="EMBL" id="WEW59100.1"/>
    </source>
</evidence>
<name>A0AAF0DI92_9EURO</name>
<protein>
    <submittedName>
        <fullName evidence="2">Uncharacterized protein</fullName>
    </submittedName>
</protein>
<proteinExistence type="predicted"/>
<dbReference type="AlphaFoldDB" id="A0AAF0DI92"/>
<accession>A0AAF0DI92</accession>
<reference evidence="2" key="1">
    <citation type="submission" date="2023-03" db="EMBL/GenBank/DDBJ databases">
        <title>Emydomyces testavorans Genome Sequence.</title>
        <authorList>
            <person name="Hoyer L."/>
        </authorList>
    </citation>
    <scope>NUCLEOTIDE SEQUENCE</scope>
    <source>
        <strain evidence="2">16-2883</strain>
    </source>
</reference>